<accession>A0A941GSV2</accession>
<organism evidence="1 2">
    <name type="scientific">Gomphosphaeria aponina SAG 52.96 = DSM 107014</name>
    <dbReference type="NCBI Taxonomy" id="1521640"/>
    <lineage>
        <taxon>Bacteria</taxon>
        <taxon>Bacillati</taxon>
        <taxon>Cyanobacteriota</taxon>
        <taxon>Cyanophyceae</taxon>
        <taxon>Oscillatoriophycideae</taxon>
        <taxon>Chroococcales</taxon>
        <taxon>Gomphosphaeriaceae</taxon>
        <taxon>Gomphosphaeria</taxon>
    </lineage>
</organism>
<evidence type="ECO:0000313" key="2">
    <source>
        <dbReference type="Proteomes" id="UP000767446"/>
    </source>
</evidence>
<name>A0A941GSV2_9CHRO</name>
<dbReference type="Proteomes" id="UP000767446">
    <property type="component" value="Unassembled WGS sequence"/>
</dbReference>
<evidence type="ECO:0000313" key="1">
    <source>
        <dbReference type="EMBL" id="MBR8827477.1"/>
    </source>
</evidence>
<gene>
    <name evidence="1" type="ORF">DSM107014_06145</name>
</gene>
<protein>
    <submittedName>
        <fullName evidence="1">Uncharacterized protein</fullName>
    </submittedName>
</protein>
<comment type="caution">
    <text evidence="1">The sequence shown here is derived from an EMBL/GenBank/DDBJ whole genome shotgun (WGS) entry which is preliminary data.</text>
</comment>
<dbReference type="EMBL" id="JADQBC010000032">
    <property type="protein sequence ID" value="MBR8827477.1"/>
    <property type="molecule type" value="Genomic_DNA"/>
</dbReference>
<proteinExistence type="predicted"/>
<sequence>MTKKSTKIKSIYYFSTMKKTLLLGSFCLLTGLGAVNLDTDKTPAYAEIAQGESINSPSEITLLNPGNEPKQELRLTPTVATKATSTMTMNTEMTMLVDGQTYPQVISPTTTITMEVEVTNVAENGDINADFTYTDVEVIAEPNTSTELLSAMEEQMNKLVGLNGSFLLDKQGNTKDATIVFPANMDGNNKQMLESMVTSLKQLSSPLPSEAVGIGAQWEVTNLLSTNGINLTQTANYELVDIQDNIATLNVKIEQQAGEQKINSPDASMSLTSLTGIGKGKVTMNLAQIMPISATIEMKSDIKMKITAPDSNQESLLETQSLMQMNLESKYE</sequence>
<reference evidence="1" key="1">
    <citation type="submission" date="2021-02" db="EMBL/GenBank/DDBJ databases">
        <title>Metagenome analyses of Stigonema ocellatum DSM 106950, Chlorogloea purpurea SAG 13.99 and Gomphosphaeria aponina DSM 107014.</title>
        <authorList>
            <person name="Marter P."/>
            <person name="Huang S."/>
        </authorList>
    </citation>
    <scope>NUCLEOTIDE SEQUENCE</scope>
    <source>
        <strain evidence="1">JP213</strain>
    </source>
</reference>
<dbReference type="AlphaFoldDB" id="A0A941GSV2"/>